<comment type="caution">
    <text evidence="3">The sequence shown here is derived from an EMBL/GenBank/DDBJ whole genome shotgun (WGS) entry which is preliminary data.</text>
</comment>
<feature type="region of interest" description="Disordered" evidence="1">
    <location>
        <begin position="39"/>
        <end position="70"/>
    </location>
</feature>
<proteinExistence type="predicted"/>
<protein>
    <recommendedName>
        <fullName evidence="5">PASTA domain-containing protein</fullName>
    </recommendedName>
</protein>
<gene>
    <name evidence="3" type="ORF">NUH29_02715</name>
</gene>
<evidence type="ECO:0000256" key="2">
    <source>
        <dbReference type="SAM" id="SignalP"/>
    </source>
</evidence>
<dbReference type="RefSeq" id="WP_258797396.1">
    <property type="nucleotide sequence ID" value="NZ_JANTHX010000004.1"/>
</dbReference>
<evidence type="ECO:0000256" key="1">
    <source>
        <dbReference type="SAM" id="MobiDB-lite"/>
    </source>
</evidence>
<feature type="compositionally biased region" description="Low complexity" evidence="1">
    <location>
        <begin position="39"/>
        <end position="55"/>
    </location>
</feature>
<dbReference type="EMBL" id="JANTHX010000004">
    <property type="protein sequence ID" value="MCS0498462.1"/>
    <property type="molecule type" value="Genomic_DNA"/>
</dbReference>
<name>A0ABT1ZCM9_9MICO</name>
<evidence type="ECO:0000313" key="3">
    <source>
        <dbReference type="EMBL" id="MCS0498462.1"/>
    </source>
</evidence>
<organism evidence="3 4">
    <name type="scientific">Protaetiibacter mangrovi</name>
    <dbReference type="NCBI Taxonomy" id="2970926"/>
    <lineage>
        <taxon>Bacteria</taxon>
        <taxon>Bacillati</taxon>
        <taxon>Actinomycetota</taxon>
        <taxon>Actinomycetes</taxon>
        <taxon>Micrococcales</taxon>
        <taxon>Microbacteriaceae</taxon>
        <taxon>Protaetiibacter</taxon>
    </lineage>
</organism>
<dbReference type="PROSITE" id="PS51257">
    <property type="entry name" value="PROKAR_LIPOPROTEIN"/>
    <property type="match status" value="1"/>
</dbReference>
<feature type="signal peptide" evidence="2">
    <location>
        <begin position="1"/>
        <end position="26"/>
    </location>
</feature>
<accession>A0ABT1ZCM9</accession>
<sequence>MSRRTLAATVLAAGLALTGCAASAPAEPIVDDTTTVDEAPAAGEPAQGEPAAGGPFTPVDASQVPDWAPADLPMPEGDYLWAAPYDLGVQLQFGLRDAGAAEALVDELLSLGYVQTQYTEHPGGTGETWFTEGPTIRANVVLTKADTDEPQLSYNLERI</sequence>
<feature type="chain" id="PRO_5046705300" description="PASTA domain-containing protein" evidence="2">
    <location>
        <begin position="27"/>
        <end position="159"/>
    </location>
</feature>
<evidence type="ECO:0008006" key="5">
    <source>
        <dbReference type="Google" id="ProtNLM"/>
    </source>
</evidence>
<keyword evidence="4" id="KW-1185">Reference proteome</keyword>
<dbReference type="Proteomes" id="UP001205337">
    <property type="component" value="Unassembled WGS sequence"/>
</dbReference>
<keyword evidence="2" id="KW-0732">Signal</keyword>
<evidence type="ECO:0000313" key="4">
    <source>
        <dbReference type="Proteomes" id="UP001205337"/>
    </source>
</evidence>
<reference evidence="3 4" key="1">
    <citation type="submission" date="2022-08" db="EMBL/GenBank/DDBJ databases">
        <authorList>
            <person name="Li F."/>
        </authorList>
    </citation>
    <scope>NUCLEOTIDE SEQUENCE [LARGE SCALE GENOMIC DNA]</scope>
    <source>
        <strain evidence="3 4">10F1B-8-1</strain>
    </source>
</reference>